<feature type="transmembrane region" description="Helical" evidence="1">
    <location>
        <begin position="122"/>
        <end position="139"/>
    </location>
</feature>
<evidence type="ECO:0000313" key="2">
    <source>
        <dbReference type="EMBL" id="VDN56067.1"/>
    </source>
</evidence>
<sequence>MDSPTEFVTSALKNSMNNQWDKIADACGKTIENSLSEDPSKAHFLQMITSFKKMISDILSHTDDSAINECISHLAKNMLFTVASDYNKVGSGSFSSSIEHFSNAFSHLIEKSHYILNISKEIFAGFAIVFVSAAFRWFLFDLMFQAMYENLIPSFSKIYKIFEEKSSISNSEIFDFIRLAGQMVLWIENDRSMLKMLLDAYLNEEKQIPAIQFSTFLKNEIANFDKKISNRAEGDITIAKARSDLRSITRRIVNRSVDLLTRPLVTNIINGSKSLKAKFLNNKMEANLFEGELPSFGTTPDEFVTAAGVSLLSIAHQLSIYSQDVNMATALAIASKTETIDDIGAWWIERCSNVIQECFIDSVGPLENLSTYIGRQFGINYG</sequence>
<dbReference type="EMBL" id="UYYG01001154">
    <property type="protein sequence ID" value="VDN56067.1"/>
    <property type="molecule type" value="Genomic_DNA"/>
</dbReference>
<evidence type="ECO:0000256" key="1">
    <source>
        <dbReference type="SAM" id="Phobius"/>
    </source>
</evidence>
<keyword evidence="1" id="KW-1133">Transmembrane helix</keyword>
<name>A0A3P7QN34_DRAME</name>
<accession>A0A3P7QN34</accession>
<reference evidence="2 3" key="1">
    <citation type="submission" date="2018-11" db="EMBL/GenBank/DDBJ databases">
        <authorList>
            <consortium name="Pathogen Informatics"/>
        </authorList>
    </citation>
    <scope>NUCLEOTIDE SEQUENCE [LARGE SCALE GENOMIC DNA]</scope>
</reference>
<organism evidence="2 3">
    <name type="scientific">Dracunculus medinensis</name>
    <name type="common">Guinea worm</name>
    <dbReference type="NCBI Taxonomy" id="318479"/>
    <lineage>
        <taxon>Eukaryota</taxon>
        <taxon>Metazoa</taxon>
        <taxon>Ecdysozoa</taxon>
        <taxon>Nematoda</taxon>
        <taxon>Chromadorea</taxon>
        <taxon>Rhabditida</taxon>
        <taxon>Spirurina</taxon>
        <taxon>Dracunculoidea</taxon>
        <taxon>Dracunculidae</taxon>
        <taxon>Dracunculus</taxon>
    </lineage>
</organism>
<keyword evidence="3" id="KW-1185">Reference proteome</keyword>
<protein>
    <submittedName>
        <fullName evidence="2">Uncharacterized protein</fullName>
    </submittedName>
</protein>
<dbReference type="STRING" id="318479.A0A3P7QN34"/>
<proteinExistence type="predicted"/>
<dbReference type="Proteomes" id="UP000274756">
    <property type="component" value="Unassembled WGS sequence"/>
</dbReference>
<keyword evidence="1" id="KW-0472">Membrane</keyword>
<dbReference type="OrthoDB" id="245173at2759"/>
<evidence type="ECO:0000313" key="3">
    <source>
        <dbReference type="Proteomes" id="UP000274756"/>
    </source>
</evidence>
<dbReference type="AlphaFoldDB" id="A0A3P7QN34"/>
<gene>
    <name evidence="2" type="ORF">DME_LOCUS6040</name>
</gene>
<keyword evidence="1" id="KW-0812">Transmembrane</keyword>